<dbReference type="Pfam" id="PF14311">
    <property type="entry name" value="DUF4379"/>
    <property type="match status" value="10"/>
</dbReference>
<dbReference type="KEGG" id="asun:KG104_11370"/>
<evidence type="ECO:0000256" key="1">
    <source>
        <dbReference type="SAM" id="MobiDB-lite"/>
    </source>
</evidence>
<feature type="domain" description="DUF559" evidence="2">
    <location>
        <begin position="571"/>
        <end position="622"/>
    </location>
</feature>
<feature type="domain" description="Treble clef zinc finger" evidence="3">
    <location>
        <begin position="345"/>
        <end position="400"/>
    </location>
</feature>
<feature type="region of interest" description="Disordered" evidence="1">
    <location>
        <begin position="1"/>
        <end position="24"/>
    </location>
</feature>
<dbReference type="SUPFAM" id="SSF52980">
    <property type="entry name" value="Restriction endonuclease-like"/>
    <property type="match status" value="1"/>
</dbReference>
<evidence type="ECO:0000313" key="5">
    <source>
        <dbReference type="Proteomes" id="UP000680588"/>
    </source>
</evidence>
<feature type="domain" description="Treble clef zinc finger" evidence="3">
    <location>
        <begin position="201"/>
        <end position="253"/>
    </location>
</feature>
<evidence type="ECO:0000259" key="2">
    <source>
        <dbReference type="Pfam" id="PF04480"/>
    </source>
</evidence>
<name>A0A975PCB7_9MICC</name>
<dbReference type="InterPro" id="IPR011335">
    <property type="entry name" value="Restrct_endonuc-II-like"/>
</dbReference>
<dbReference type="Proteomes" id="UP000680588">
    <property type="component" value="Chromosome"/>
</dbReference>
<feature type="region of interest" description="Disordered" evidence="1">
    <location>
        <begin position="316"/>
        <end position="336"/>
    </location>
</feature>
<keyword evidence="5" id="KW-1185">Reference proteome</keyword>
<accession>A0A975PCB7</accession>
<dbReference type="InterPro" id="IPR007569">
    <property type="entry name" value="DUF559"/>
</dbReference>
<feature type="region of interest" description="Disordered" evidence="1">
    <location>
        <begin position="705"/>
        <end position="724"/>
    </location>
</feature>
<protein>
    <submittedName>
        <fullName evidence="4">DUF559 domain-containing protein</fullName>
    </submittedName>
</protein>
<feature type="domain" description="Treble clef zinc finger" evidence="3">
    <location>
        <begin position="415"/>
        <end position="469"/>
    </location>
</feature>
<dbReference type="AlphaFoldDB" id="A0A975PCB7"/>
<feature type="domain" description="Treble clef zinc finger" evidence="3">
    <location>
        <begin position="729"/>
        <end position="785"/>
    </location>
</feature>
<feature type="domain" description="Treble clef zinc finger" evidence="3">
    <location>
        <begin position="268"/>
        <end position="322"/>
    </location>
</feature>
<evidence type="ECO:0000259" key="3">
    <source>
        <dbReference type="Pfam" id="PF14311"/>
    </source>
</evidence>
<evidence type="ECO:0000313" key="4">
    <source>
        <dbReference type="EMBL" id="QWQ35116.1"/>
    </source>
</evidence>
<proteinExistence type="predicted"/>
<dbReference type="Gene3D" id="3.40.960.10">
    <property type="entry name" value="VSR Endonuclease"/>
    <property type="match status" value="1"/>
</dbReference>
<dbReference type="EMBL" id="CP076456">
    <property type="protein sequence ID" value="QWQ35116.1"/>
    <property type="molecule type" value="Genomic_DNA"/>
</dbReference>
<reference evidence="4" key="1">
    <citation type="submission" date="2021-06" db="EMBL/GenBank/DDBJ databases">
        <title>Novel species in genus Arthrobacter.</title>
        <authorList>
            <person name="Zhang G."/>
        </authorList>
    </citation>
    <scope>NUCLEOTIDE SEQUENCE</scope>
    <source>
        <strain evidence="4">Zg-ZUI122</strain>
    </source>
</reference>
<feature type="domain" description="Treble clef zinc finger" evidence="3">
    <location>
        <begin position="486"/>
        <end position="538"/>
    </location>
</feature>
<feature type="domain" description="Treble clef zinc finger" evidence="3">
    <location>
        <begin position="883"/>
        <end position="937"/>
    </location>
</feature>
<dbReference type="InterPro" id="IPR025487">
    <property type="entry name" value="DUF4379"/>
</dbReference>
<sequence>MAATTSERLIATSDKSKPRHSRGIAPAVKQARIGRPLEVSVVDVPRMLARYETSNEFAPSEIGVQSAKVCDWRCPAGADHSYVAKAESVFKSPLSACPFCSGRKLSITNRLDVLYPEIASEWDVDLNDGPPAVVSTSSKSAWWRCATCDHRWSTRISRRTREGTGCPKCAGIKNAARMSGTSWGRKPMTTIADVPHMAVRYSPENELPADQVAARSTTVRKWQCPEGADHVYETRPATVFNIASSGCPFCARRELSVTNSLTRLHPELAAEWDTARNGGPPSLVATSAQAVWWRCASCSHSWETTVRHRALERGSCPQCSRRGRASKAAQPRPGRSLVEVAPSVAASWHPTKNAPLGPEDVAAMSNTSRWWLCDYGHEWETAPAHRSSKRRSGCPFCTGRRVSTESSLAVRYPEIAKEWHPTLNGALTPEMVMPSTGKKIWWRCSAGHDYESLPGNRTKNGNGCAYCAGLQVGYGNDLVSMAPEVASQWDVKKNHPIKPDEVTAGGTAKYWWLCVQGHSWETTATSRVRLATGCPQCWSGWRRSLPEIALQYELERLLPFPVFGDSEVRTPTEAWHVDVLCTGLRIIVEYDGSYWHRDGLQRDLRKTQDLMSAGWIVIRVRQAPLQMVGRWDVLCEKKDPDVFTMTVQVLGRILEAAEAATDGHPAKKGLDVLRMSARAYEKGGAAQALDAAKVALADGRINRPRPISVRLPRPPKPGQSLAEKSPMTAAEWHPELNGPLTALDVANGRNSKAWWLCSLCDGAWEANVNGRTRVHSVGCPDCARKRSSLPRQGQSLADLHPEIAAEWHPARNYTLLPGDVKPGSNQRVWWRCSLCDNEWETAISTRMKHKNVGCPTCGWARRGVGHARPKPGQALADLFPEVAEQWHPTKNGSLRPGDVKPRSNKHIWWLCKEDHEWRTSIDCRTRSRPTWCPSCRKNPDSNMTPMFDLDF</sequence>
<gene>
    <name evidence="4" type="ORF">KG104_11370</name>
</gene>
<dbReference type="PANTHER" id="PTHR37317">
    <property type="entry name" value="BLR8090 PROTEIN"/>
    <property type="match status" value="1"/>
</dbReference>
<feature type="domain" description="Treble clef zinc finger" evidence="3">
    <location>
        <begin position="803"/>
        <end position="857"/>
    </location>
</feature>
<feature type="domain" description="Treble clef zinc finger" evidence="3">
    <location>
        <begin position="53"/>
        <end position="103"/>
    </location>
</feature>
<organism evidence="4 5">
    <name type="scientific">Arthrobacter sunyaminii</name>
    <dbReference type="NCBI Taxonomy" id="2816859"/>
    <lineage>
        <taxon>Bacteria</taxon>
        <taxon>Bacillati</taxon>
        <taxon>Actinomycetota</taxon>
        <taxon>Actinomycetes</taxon>
        <taxon>Micrococcales</taxon>
        <taxon>Micrococcaceae</taxon>
        <taxon>Arthrobacter</taxon>
    </lineage>
</organism>
<dbReference type="Pfam" id="PF04480">
    <property type="entry name" value="DUF559"/>
    <property type="match status" value="1"/>
</dbReference>
<dbReference type="PANTHER" id="PTHR37317:SF1">
    <property type="entry name" value="ZINC-RIBBON DOMAIN-CONTAINING PROTEIN-RELATED"/>
    <property type="match status" value="1"/>
</dbReference>
<feature type="domain" description="Treble clef zinc finger" evidence="3">
    <location>
        <begin position="118"/>
        <end position="171"/>
    </location>
</feature>